<sequence>MPLSSVQLHTMWCDPTAKPKEEVSAFSYRTISITTWFIPILPDSSIVLYATSSLSMVLFALSAHMLSPILTLSNSLLS</sequence>
<accession>A0A7E4VDJ9</accession>
<dbReference type="Proteomes" id="UP000492821">
    <property type="component" value="Unassembled WGS sequence"/>
</dbReference>
<protein>
    <submittedName>
        <fullName evidence="2">Neur_chan_memb domain-containing protein</fullName>
    </submittedName>
</protein>
<organism evidence="1 2">
    <name type="scientific">Panagrellus redivivus</name>
    <name type="common">Microworm</name>
    <dbReference type="NCBI Taxonomy" id="6233"/>
    <lineage>
        <taxon>Eukaryota</taxon>
        <taxon>Metazoa</taxon>
        <taxon>Ecdysozoa</taxon>
        <taxon>Nematoda</taxon>
        <taxon>Chromadorea</taxon>
        <taxon>Rhabditida</taxon>
        <taxon>Tylenchina</taxon>
        <taxon>Panagrolaimomorpha</taxon>
        <taxon>Panagrolaimoidea</taxon>
        <taxon>Panagrolaimidae</taxon>
        <taxon>Panagrellus</taxon>
    </lineage>
</organism>
<name>A0A7E4VDJ9_PANRE</name>
<dbReference type="AlphaFoldDB" id="A0A7E4VDJ9"/>
<evidence type="ECO:0000313" key="1">
    <source>
        <dbReference type="Proteomes" id="UP000492821"/>
    </source>
</evidence>
<evidence type="ECO:0000313" key="2">
    <source>
        <dbReference type="WBParaSite" id="Pan_g19184.t1"/>
    </source>
</evidence>
<reference evidence="2" key="2">
    <citation type="submission" date="2020-10" db="UniProtKB">
        <authorList>
            <consortium name="WormBaseParasite"/>
        </authorList>
    </citation>
    <scope>IDENTIFICATION</scope>
</reference>
<reference evidence="1" key="1">
    <citation type="journal article" date="2013" name="Genetics">
        <title>The draft genome and transcriptome of Panagrellus redivivus are shaped by the harsh demands of a free-living lifestyle.</title>
        <authorList>
            <person name="Srinivasan J."/>
            <person name="Dillman A.R."/>
            <person name="Macchietto M.G."/>
            <person name="Heikkinen L."/>
            <person name="Lakso M."/>
            <person name="Fracchia K.M."/>
            <person name="Antoshechkin I."/>
            <person name="Mortazavi A."/>
            <person name="Wong G."/>
            <person name="Sternberg P.W."/>
        </authorList>
    </citation>
    <scope>NUCLEOTIDE SEQUENCE [LARGE SCALE GENOMIC DNA]</scope>
    <source>
        <strain evidence="1">MT8872</strain>
    </source>
</reference>
<keyword evidence="1" id="KW-1185">Reference proteome</keyword>
<dbReference type="WBParaSite" id="Pan_g19184.t1">
    <property type="protein sequence ID" value="Pan_g19184.t1"/>
    <property type="gene ID" value="Pan_g19184"/>
</dbReference>
<proteinExistence type="predicted"/>